<dbReference type="InterPro" id="IPR004562">
    <property type="entry name" value="LipoylTrfase_LipoateP_Ligase"/>
</dbReference>
<name>A0A9P5SV81_9FUNG</name>
<organism evidence="12 13">
    <name type="scientific">Podila minutissima</name>
    <dbReference type="NCBI Taxonomy" id="64525"/>
    <lineage>
        <taxon>Eukaryota</taxon>
        <taxon>Fungi</taxon>
        <taxon>Fungi incertae sedis</taxon>
        <taxon>Mucoromycota</taxon>
        <taxon>Mortierellomycotina</taxon>
        <taxon>Mortierellomycetes</taxon>
        <taxon>Mortierellales</taxon>
        <taxon>Mortierellaceae</taxon>
        <taxon>Podila</taxon>
    </lineage>
</organism>
<evidence type="ECO:0000313" key="13">
    <source>
        <dbReference type="Proteomes" id="UP000696485"/>
    </source>
</evidence>
<keyword evidence="7" id="KW-0436">Ligase</keyword>
<dbReference type="GO" id="GO:0017118">
    <property type="term" value="F:lipoyltransferase activity"/>
    <property type="evidence" value="ECO:0007669"/>
    <property type="project" value="TreeGrafter"/>
</dbReference>
<accession>A0A9P5SV81</accession>
<dbReference type="InterPro" id="IPR045864">
    <property type="entry name" value="aa-tRNA-synth_II/BPL/LPL"/>
</dbReference>
<evidence type="ECO:0000256" key="10">
    <source>
        <dbReference type="ARBA" id="ARBA00048037"/>
    </source>
</evidence>
<comment type="pathway">
    <text evidence="2">Protein modification; protein lipoylation via exogenous pathway; protein N(6)-(lipoyl)lysine from lipoate: step 2/2.</text>
</comment>
<evidence type="ECO:0000256" key="3">
    <source>
        <dbReference type="ARBA" id="ARBA00005124"/>
    </source>
</evidence>
<dbReference type="CDD" id="cd16443">
    <property type="entry name" value="LplA"/>
    <property type="match status" value="1"/>
</dbReference>
<dbReference type="Proteomes" id="UP000696485">
    <property type="component" value="Unassembled WGS sequence"/>
</dbReference>
<comment type="similarity">
    <text evidence="4">Belongs to the LplA family.</text>
</comment>
<sequence length="353" mass="40140">MCRVQTYISKLNDPWTNLAFEEWLFRNSDPETYILLLYRNTKSVIIGRNQNPWKECNLKLLAKDGVPFVRRKSGGGTVYHDMGNTNYSIMMPRAVFDRRTNVELICRALHELDIPALVNERHDIVLDGKKISNSLSKRKRGLHRAYHHGTMLIDSDLSTLGQYLKNNKEGLVTKGVASVRSPVTRLRESSFTVDHLSFSDATRTEFLKRYAYDQWRQNEEGEAIIVDDALIETLPAVQAVRDEMKTWDWMFGQTPEFTHTLEHEFSWGSVVAKINAKEGKIVRADIDSSEATGFGSPSLALTALGIGMEGQRYDQDGLDEAVERVKYEAPEVLAPAGGAKRIKDVVQWLKEEM</sequence>
<feature type="domain" description="BPL/LPL catalytic" evidence="11">
    <location>
        <begin position="29"/>
        <end position="214"/>
    </location>
</feature>
<dbReference type="Gene3D" id="3.30.390.50">
    <property type="entry name" value="CO dehydrogenase flavoprotein, C-terminal domain"/>
    <property type="match status" value="1"/>
</dbReference>
<evidence type="ECO:0000256" key="2">
    <source>
        <dbReference type="ARBA" id="ARBA00005085"/>
    </source>
</evidence>
<evidence type="ECO:0000256" key="5">
    <source>
        <dbReference type="ARBA" id="ARBA00012367"/>
    </source>
</evidence>
<dbReference type="SUPFAM" id="SSF82649">
    <property type="entry name" value="SufE/NifU"/>
    <property type="match status" value="1"/>
</dbReference>
<evidence type="ECO:0000256" key="8">
    <source>
        <dbReference type="ARBA" id="ARBA00022741"/>
    </source>
</evidence>
<dbReference type="GO" id="GO:0009249">
    <property type="term" value="P:protein lipoylation"/>
    <property type="evidence" value="ECO:0007669"/>
    <property type="project" value="InterPro"/>
</dbReference>
<dbReference type="AlphaFoldDB" id="A0A9P5SV81"/>
<comment type="pathway">
    <text evidence="3">Protein modification; protein lipoylation via exogenous pathway; protein N(6)-(lipoyl)lysine from lipoate: step 1/2.</text>
</comment>
<evidence type="ECO:0000256" key="9">
    <source>
        <dbReference type="ARBA" id="ARBA00022840"/>
    </source>
</evidence>
<evidence type="ECO:0000256" key="6">
    <source>
        <dbReference type="ARBA" id="ARBA00015925"/>
    </source>
</evidence>
<dbReference type="GO" id="GO:0005524">
    <property type="term" value="F:ATP binding"/>
    <property type="evidence" value="ECO:0007669"/>
    <property type="project" value="UniProtKB-KW"/>
</dbReference>
<dbReference type="PROSITE" id="PS51733">
    <property type="entry name" value="BPL_LPL_CATALYTIC"/>
    <property type="match status" value="1"/>
</dbReference>
<dbReference type="InterPro" id="IPR019491">
    <property type="entry name" value="Lipoate_protein_ligase_C"/>
</dbReference>
<keyword evidence="13" id="KW-1185">Reference proteome</keyword>
<dbReference type="GO" id="GO:0005739">
    <property type="term" value="C:mitochondrion"/>
    <property type="evidence" value="ECO:0007669"/>
    <property type="project" value="TreeGrafter"/>
</dbReference>
<dbReference type="Gene3D" id="3.30.930.10">
    <property type="entry name" value="Bira Bifunctional Protein, Domain 2"/>
    <property type="match status" value="1"/>
</dbReference>
<evidence type="ECO:0000256" key="1">
    <source>
        <dbReference type="ARBA" id="ARBA00003253"/>
    </source>
</evidence>
<dbReference type="NCBIfam" id="TIGR00545">
    <property type="entry name" value="lipoyltrans"/>
    <property type="match status" value="1"/>
</dbReference>
<dbReference type="EMBL" id="JAAAUY010000039">
    <property type="protein sequence ID" value="KAF9337023.1"/>
    <property type="molecule type" value="Genomic_DNA"/>
</dbReference>
<evidence type="ECO:0000256" key="4">
    <source>
        <dbReference type="ARBA" id="ARBA00008242"/>
    </source>
</evidence>
<comment type="catalytic activity">
    <reaction evidence="10">
        <text>L-lysyl-[lipoyl-carrier protein] + (R)-lipoate + ATP = N(6)-[(R)-lipoyl]-L-lysyl-[lipoyl-carrier protein] + AMP + diphosphate + H(+)</text>
        <dbReference type="Rhea" id="RHEA:49288"/>
        <dbReference type="Rhea" id="RHEA-COMP:10500"/>
        <dbReference type="Rhea" id="RHEA-COMP:10502"/>
        <dbReference type="ChEBI" id="CHEBI:15378"/>
        <dbReference type="ChEBI" id="CHEBI:29969"/>
        <dbReference type="ChEBI" id="CHEBI:30616"/>
        <dbReference type="ChEBI" id="CHEBI:33019"/>
        <dbReference type="ChEBI" id="CHEBI:83088"/>
        <dbReference type="ChEBI" id="CHEBI:83099"/>
        <dbReference type="ChEBI" id="CHEBI:456215"/>
        <dbReference type="EC" id="6.3.1.20"/>
    </reaction>
</comment>
<dbReference type="Pfam" id="PF10437">
    <property type="entry name" value="Lip_prot_lig_C"/>
    <property type="match status" value="1"/>
</dbReference>
<gene>
    <name evidence="12" type="ORF">BG006_006497</name>
</gene>
<dbReference type="GO" id="GO:0016979">
    <property type="term" value="F:lipoate-protein ligase activity"/>
    <property type="evidence" value="ECO:0007669"/>
    <property type="project" value="UniProtKB-EC"/>
</dbReference>
<evidence type="ECO:0000259" key="11">
    <source>
        <dbReference type="PROSITE" id="PS51733"/>
    </source>
</evidence>
<dbReference type="SUPFAM" id="SSF55681">
    <property type="entry name" value="Class II aaRS and biotin synthetases"/>
    <property type="match status" value="1"/>
</dbReference>
<dbReference type="PANTHER" id="PTHR12561">
    <property type="entry name" value="LIPOATE-PROTEIN LIGASE"/>
    <property type="match status" value="1"/>
</dbReference>
<reference evidence="12" key="1">
    <citation type="journal article" date="2020" name="Fungal Divers.">
        <title>Resolving the Mortierellaceae phylogeny through synthesis of multi-gene phylogenetics and phylogenomics.</title>
        <authorList>
            <person name="Vandepol N."/>
            <person name="Liber J."/>
            <person name="Desiro A."/>
            <person name="Na H."/>
            <person name="Kennedy M."/>
            <person name="Barry K."/>
            <person name="Grigoriev I.V."/>
            <person name="Miller A.N."/>
            <person name="O'Donnell K."/>
            <person name="Stajich J.E."/>
            <person name="Bonito G."/>
        </authorList>
    </citation>
    <scope>NUCLEOTIDE SEQUENCE</scope>
    <source>
        <strain evidence="12">NVP1</strain>
    </source>
</reference>
<dbReference type="PANTHER" id="PTHR12561:SF3">
    <property type="entry name" value="LIPOYLTRANSFERASE 1, MITOCHONDRIAL"/>
    <property type="match status" value="1"/>
</dbReference>
<dbReference type="Pfam" id="PF21948">
    <property type="entry name" value="LplA-B_cat"/>
    <property type="match status" value="1"/>
</dbReference>
<evidence type="ECO:0000256" key="7">
    <source>
        <dbReference type="ARBA" id="ARBA00022598"/>
    </source>
</evidence>
<dbReference type="EC" id="6.3.1.20" evidence="5"/>
<comment type="function">
    <text evidence="1">Catalyzes both the ATP-dependent activation of exogenously supplied lipoate to lipoyl-AMP and the transfer of the activated lipoyl onto the lipoyl domains of lipoate-dependent enzymes.</text>
</comment>
<proteinExistence type="inferred from homology"/>
<dbReference type="InterPro" id="IPR004143">
    <property type="entry name" value="BPL_LPL_catalytic"/>
</dbReference>
<keyword evidence="9" id="KW-0067">ATP-binding</keyword>
<keyword evidence="8" id="KW-0547">Nucleotide-binding</keyword>
<protein>
    <recommendedName>
        <fullName evidence="6">Putative lipoate-protein ligase A</fullName>
        <ecNumber evidence="5">6.3.1.20</ecNumber>
    </recommendedName>
</protein>
<comment type="caution">
    <text evidence="12">The sequence shown here is derived from an EMBL/GenBank/DDBJ whole genome shotgun (WGS) entry which is preliminary data.</text>
</comment>
<evidence type="ECO:0000313" key="12">
    <source>
        <dbReference type="EMBL" id="KAF9337023.1"/>
    </source>
</evidence>